<dbReference type="EMBL" id="JBHTKL010000006">
    <property type="protein sequence ID" value="MFD1020879.1"/>
    <property type="molecule type" value="Genomic_DNA"/>
</dbReference>
<organism evidence="1 2">
    <name type="scientific">Thalassobacillus hwangdonensis</name>
    <dbReference type="NCBI Taxonomy" id="546108"/>
    <lineage>
        <taxon>Bacteria</taxon>
        <taxon>Bacillati</taxon>
        <taxon>Bacillota</taxon>
        <taxon>Bacilli</taxon>
        <taxon>Bacillales</taxon>
        <taxon>Bacillaceae</taxon>
        <taxon>Thalassobacillus</taxon>
    </lineage>
</organism>
<dbReference type="Gene3D" id="3.10.450.50">
    <property type="match status" value="1"/>
</dbReference>
<evidence type="ECO:0000313" key="2">
    <source>
        <dbReference type="Proteomes" id="UP001596990"/>
    </source>
</evidence>
<comment type="caution">
    <text evidence="1">The sequence shown here is derived from an EMBL/GenBank/DDBJ whole genome shotgun (WGS) entry which is preliminary data.</text>
</comment>
<dbReference type="InterPro" id="IPR032710">
    <property type="entry name" value="NTF2-like_dom_sf"/>
</dbReference>
<dbReference type="RefSeq" id="WP_386063331.1">
    <property type="nucleotide sequence ID" value="NZ_JBHTKL010000006.1"/>
</dbReference>
<reference evidence="2" key="1">
    <citation type="journal article" date="2019" name="Int. J. Syst. Evol. Microbiol.">
        <title>The Global Catalogue of Microorganisms (GCM) 10K type strain sequencing project: providing services to taxonomists for standard genome sequencing and annotation.</title>
        <authorList>
            <consortium name="The Broad Institute Genomics Platform"/>
            <consortium name="The Broad Institute Genome Sequencing Center for Infectious Disease"/>
            <person name="Wu L."/>
            <person name="Ma J."/>
        </authorList>
    </citation>
    <scope>NUCLEOTIDE SEQUENCE [LARGE SCALE GENOMIC DNA]</scope>
    <source>
        <strain evidence="2">CCUG 56607</strain>
    </source>
</reference>
<gene>
    <name evidence="1" type="ORF">ACFQ2J_16950</name>
</gene>
<evidence type="ECO:0000313" key="1">
    <source>
        <dbReference type="EMBL" id="MFD1020879.1"/>
    </source>
</evidence>
<name>A0ABW3L495_9BACI</name>
<accession>A0ABW3L495</accession>
<dbReference type="Proteomes" id="UP001596990">
    <property type="component" value="Unassembled WGS sequence"/>
</dbReference>
<protein>
    <submittedName>
        <fullName evidence="1">Nuclear transport factor 2 family protein</fullName>
    </submittedName>
</protein>
<dbReference type="SUPFAM" id="SSF54427">
    <property type="entry name" value="NTF2-like"/>
    <property type="match status" value="1"/>
</dbReference>
<sequence length="125" mass="14553">MLTIDNVLEEYFHAWNEGFTTKNGDGIRAHMSKEFVGYWAHSGIKEPDPYFYDYDLNSVLKQMDDAEKSFETASVSERKEGEEVLVLGKETNVIGGIPFTAQCMFVWRNEENGWKLIREYIELEK</sequence>
<keyword evidence="2" id="KW-1185">Reference proteome</keyword>
<proteinExistence type="predicted"/>